<name>A0A383AEI7_9ZZZZ</name>
<dbReference type="EMBL" id="UINC01191394">
    <property type="protein sequence ID" value="SVE06021.1"/>
    <property type="molecule type" value="Genomic_DNA"/>
</dbReference>
<gene>
    <name evidence="1" type="ORF">METZ01_LOCUS458875</name>
</gene>
<reference evidence="1" key="1">
    <citation type="submission" date="2018-05" db="EMBL/GenBank/DDBJ databases">
        <authorList>
            <person name="Lanie J.A."/>
            <person name="Ng W.-L."/>
            <person name="Kazmierczak K.M."/>
            <person name="Andrzejewski T.M."/>
            <person name="Davidsen T.M."/>
            <person name="Wayne K.J."/>
            <person name="Tettelin H."/>
            <person name="Glass J.I."/>
            <person name="Rusch D."/>
            <person name="Podicherti R."/>
            <person name="Tsui H.-C.T."/>
            <person name="Winkler M.E."/>
        </authorList>
    </citation>
    <scope>NUCLEOTIDE SEQUENCE</scope>
</reference>
<sequence>QEPGLARAVMLDGLLIHMALGLIDCLWMQAR</sequence>
<accession>A0A383AEI7</accession>
<organism evidence="1">
    <name type="scientific">marine metagenome</name>
    <dbReference type="NCBI Taxonomy" id="408172"/>
    <lineage>
        <taxon>unclassified sequences</taxon>
        <taxon>metagenomes</taxon>
        <taxon>ecological metagenomes</taxon>
    </lineage>
</organism>
<dbReference type="AlphaFoldDB" id="A0A383AEI7"/>
<protein>
    <submittedName>
        <fullName evidence="1">Uncharacterized protein</fullName>
    </submittedName>
</protein>
<feature type="non-terminal residue" evidence="1">
    <location>
        <position position="1"/>
    </location>
</feature>
<evidence type="ECO:0000313" key="1">
    <source>
        <dbReference type="EMBL" id="SVE06021.1"/>
    </source>
</evidence>
<proteinExistence type="predicted"/>